<dbReference type="InterPro" id="IPR011990">
    <property type="entry name" value="TPR-like_helical_dom_sf"/>
</dbReference>
<feature type="transmembrane region" description="Helical" evidence="2">
    <location>
        <begin position="69"/>
        <end position="86"/>
    </location>
</feature>
<proteinExistence type="predicted"/>
<name>A0ABQ2WF46_9ALTE</name>
<evidence type="ECO:0000313" key="3">
    <source>
        <dbReference type="EMBL" id="GGW48633.1"/>
    </source>
</evidence>
<feature type="compositionally biased region" description="Polar residues" evidence="1">
    <location>
        <begin position="184"/>
        <end position="199"/>
    </location>
</feature>
<evidence type="ECO:0000256" key="2">
    <source>
        <dbReference type="SAM" id="Phobius"/>
    </source>
</evidence>
<dbReference type="Proteomes" id="UP000634667">
    <property type="component" value="Unassembled WGS sequence"/>
</dbReference>
<reference evidence="4" key="1">
    <citation type="journal article" date="2019" name="Int. J. Syst. Evol. Microbiol.">
        <title>The Global Catalogue of Microorganisms (GCM) 10K type strain sequencing project: providing services to taxonomists for standard genome sequencing and annotation.</title>
        <authorList>
            <consortium name="The Broad Institute Genomics Platform"/>
            <consortium name="The Broad Institute Genome Sequencing Center for Infectious Disease"/>
            <person name="Wu L."/>
            <person name="Ma J."/>
        </authorList>
    </citation>
    <scope>NUCLEOTIDE SEQUENCE [LARGE SCALE GENOMIC DNA]</scope>
    <source>
        <strain evidence="4">KCTC 23723</strain>
    </source>
</reference>
<keyword evidence="2" id="KW-0812">Transmembrane</keyword>
<keyword evidence="2" id="KW-1133">Transmembrane helix</keyword>
<feature type="region of interest" description="Disordered" evidence="1">
    <location>
        <begin position="174"/>
        <end position="199"/>
    </location>
</feature>
<accession>A0ABQ2WF46</accession>
<feature type="region of interest" description="Disordered" evidence="1">
    <location>
        <begin position="242"/>
        <end position="264"/>
    </location>
</feature>
<evidence type="ECO:0008006" key="5">
    <source>
        <dbReference type="Google" id="ProtNLM"/>
    </source>
</evidence>
<keyword evidence="4" id="KW-1185">Reference proteome</keyword>
<protein>
    <recommendedName>
        <fullName evidence="5">Tetratricopeptide repeat protein</fullName>
    </recommendedName>
</protein>
<feature type="compositionally biased region" description="Low complexity" evidence="1">
    <location>
        <begin position="174"/>
        <end position="183"/>
    </location>
</feature>
<organism evidence="3 4">
    <name type="scientific">Alishewanella tabrizica</name>
    <dbReference type="NCBI Taxonomy" id="671278"/>
    <lineage>
        <taxon>Bacteria</taxon>
        <taxon>Pseudomonadati</taxon>
        <taxon>Pseudomonadota</taxon>
        <taxon>Gammaproteobacteria</taxon>
        <taxon>Alteromonadales</taxon>
        <taxon>Alteromonadaceae</taxon>
        <taxon>Alishewanella</taxon>
    </lineage>
</organism>
<evidence type="ECO:0000313" key="4">
    <source>
        <dbReference type="Proteomes" id="UP000634667"/>
    </source>
</evidence>
<comment type="caution">
    <text evidence="3">The sequence shown here is derived from an EMBL/GenBank/DDBJ whole genome shotgun (WGS) entry which is preliminary data.</text>
</comment>
<sequence>MLHDLAKRQAEQQTDQQVVRKDVLQTQLQLQQQAQLQVQQQAQQQAAPFTPSSLTSALKPQPFKKTRKLLLALSVLLIILLGYRALQGVADKSLLLAPGTTTSFENAAPITAEPVITAPENAATITAAPMTATPETSVPITAIPVSAEPVTVAPETATSFSAVASAAITAAPTTVPATEPTTELKTASTAAPKTEPTTELNTALTAAPIATQPETTAQENTAPETASEVVTAAVVPPTQSNGVVASSAASSDLSDSVTSSTNTTMTSADLGKAIGKDPAQLQIEALPQQKLAQQMEQAASAIAQQRWEEALYLLETDAAVADYPPLFALKAAVLQQLQQWSAALALYQQLLLQEPQHASWNLSAGIAAQQLQQTGLANQYFQVAWLGRQNLSQASQQFLQQQLNPMN</sequence>
<evidence type="ECO:0000256" key="1">
    <source>
        <dbReference type="SAM" id="MobiDB-lite"/>
    </source>
</evidence>
<keyword evidence="2" id="KW-0472">Membrane</keyword>
<gene>
    <name evidence="3" type="ORF">GCM10008111_00370</name>
</gene>
<dbReference type="SUPFAM" id="SSF48452">
    <property type="entry name" value="TPR-like"/>
    <property type="match status" value="1"/>
</dbReference>
<dbReference type="EMBL" id="BMYR01000001">
    <property type="protein sequence ID" value="GGW48633.1"/>
    <property type="molecule type" value="Genomic_DNA"/>
</dbReference>
<dbReference type="Gene3D" id="1.25.40.10">
    <property type="entry name" value="Tetratricopeptide repeat domain"/>
    <property type="match status" value="1"/>
</dbReference>